<evidence type="ECO:0000259" key="3">
    <source>
        <dbReference type="Pfam" id="PF10350"/>
    </source>
</evidence>
<dbReference type="OrthoDB" id="73997at2759"/>
<proteinExistence type="inferred from homology"/>
<comment type="caution">
    <text evidence="6">The sequence shown here is derived from an EMBL/GenBank/DDBJ whole genome shotgun (WGS) entry which is preliminary data.</text>
</comment>
<dbReference type="PANTHER" id="PTHR14387">
    <property type="entry name" value="THADA/DEATH RECEPTOR INTERACTING PROTEIN"/>
    <property type="match status" value="1"/>
</dbReference>
<feature type="domain" description="tRNA (32-2'-O)-methyltransferase regulator THADA-like C-terminal TPR repeats region" evidence="5">
    <location>
        <begin position="939"/>
        <end position="1097"/>
    </location>
</feature>
<dbReference type="InterPro" id="IPR019442">
    <property type="entry name" value="THADA/TRM732_DUF2428"/>
</dbReference>
<dbReference type="InterPro" id="IPR016024">
    <property type="entry name" value="ARM-type_fold"/>
</dbReference>
<sequence length="1648" mass="184179">MADATVESCLPVPDKTLRDLARNASKALPDFAKKEPAIGVKELHVLLDPVLATADIPNLSPAHRAAASNALCAIIEFCQASDSEHAWDALLDDSVWLRTLYIYLQRSDNAKGKSMRQMLLVLTSVITKHGSNRAYELRKLASRTFLDIICDRQDRTKVKPALQGLAHFLLRDVVTIAQLVEIHGEVLTRSSGVYERSSSLQILFQAFLTWIVHHDTSLSAGHLVKNYLLQARKLPDETTTQSGAISPFWIQPVVWSLHDWPDRMQEFKTHVFPHCFLPDIEEYMRFLSYLHFSKHMRLEGPLPEALKALEAHDNSLSEHEEFRIFLTAIEAGKELTIIRDNDYRTCKDVQLHDGAIYLPDDVFGQWMSHPEPEVRLAGMFLSVYSTSITRQMTAGIFQALRKNLVHLHTDSDANFRREVHGYTQKLFDRLRASTATLTKVTIKSRALVSSRLPIPKACFSNRRSSFEHSDNGALYEALAFIVWYIRFLEWELRCTASYQRRITALHSLTIVLRSGIDPGVPHSHLSKSAQGQLNWAHGLQIANPRLTRVLLDLILDPFDDIRSSAVSALQLCLTAQPLAGQNAVLSEMRSYLDRAATTELRTGRADQADGVARAWALLFSLLDHHPAPHNPTTFSSSMEVYRHLTEACRSTIAYAHQNLSMAVNERPVHGYFAALRLIVDQHCFYDAIVAAPSETFLQWKQAHDKNLDYVEDFWNCIHHILCADAPEGHVPDEIDEEASLDTKEVLSYSWRGLKESSALLRVMITKAPVGDDERSLISPASFERLGSLCFTQLLELRHRGAFSTVSQTFAAICCRCTSSNIPAIRALPETWYKETLLSIQDKAGAITRRSAGIPALMASILAADTGDLFSRAMTDLVAEASVEAQSANIEESRLPQVHALNCIKEFFTTSRLNVASETYMGQGLELAARTLNSETWPIRNCSLMLFKALIERLLGSDEAQDWKERDRAKTSRFSYDNYTNLVGMISELLNPEGPLKQSIEDTPDSGSPFDLHGAEGVFPALQILRQARPPEPSLDGIVASVERLLSSPHWHLRDMAARTVVSLRSTRQLRAAISTLLKAEQSFVNLQHGTLLTVKHLLRKLLRNSNYLGPEDLSSLMEEVGRYVSSYCPFVRAAVFDIVSLFGMTMLHRPKATSTLDAWLNLTSVAELGPDYALGVRKRAGGSLLRQALARAFFINRIIVRNDTSLEPKDCQGIGEALRLLAKKDGDTCCTALDTIDEILQLRPPNCLAITLDLIIADVHSLVLCATDPEVISKVQAVLAKALTNHDYKPAFFNHIPKQQVMVTLEKLETQCLLGRPSNMQSALHLLGFFLDFAYTSYPSHRHAVLGAIARYIRLIRMTIIDTNPFDMRFAAVQSLAALQHIWTASTTSKSTGPLILGLSFILYDLLNDDDDEIRDIAALATASLLRDQITHDSNRTFIKRPEVKHTVPLLTSHHLAHFLSRTFSTSPYLPTAALRRLLNTPTPTRLFPIPFESVLKYERKEDTALFATEKQNLYKDNTLDAVLWTRILTALPPASIPSNLRVGLVAYIRHALAVLAHVAELERDGALGWTSKPEVFTLVVRVVCAAEVCLKWAAGQERSEVLVGLGRFAEAGERGEVHGLLMERVGSVLEREIIGVFGRVAGTLRMV</sequence>
<dbReference type="SUPFAM" id="SSF48371">
    <property type="entry name" value="ARM repeat"/>
    <property type="match status" value="1"/>
</dbReference>
<evidence type="ECO:0000256" key="1">
    <source>
        <dbReference type="ARBA" id="ARBA00010409"/>
    </source>
</evidence>
<dbReference type="Pfam" id="PF25151">
    <property type="entry name" value="TPR_Trm732_C"/>
    <property type="match status" value="1"/>
</dbReference>
<dbReference type="Proteomes" id="UP000799777">
    <property type="component" value="Unassembled WGS sequence"/>
</dbReference>
<dbReference type="GO" id="GO:0005829">
    <property type="term" value="C:cytosol"/>
    <property type="evidence" value="ECO:0007669"/>
    <property type="project" value="TreeGrafter"/>
</dbReference>
<name>A0A9P4GZ72_9PLEO</name>
<dbReference type="Pfam" id="PF10350">
    <property type="entry name" value="DUF2428"/>
    <property type="match status" value="1"/>
</dbReference>
<dbReference type="Pfam" id="PF25150">
    <property type="entry name" value="TPR_Trm732"/>
    <property type="match status" value="1"/>
</dbReference>
<dbReference type="PANTHER" id="PTHR14387:SF0">
    <property type="entry name" value="DUF2428 DOMAIN-CONTAINING PROTEIN"/>
    <property type="match status" value="1"/>
</dbReference>
<dbReference type="GO" id="GO:0030488">
    <property type="term" value="P:tRNA methylation"/>
    <property type="evidence" value="ECO:0007669"/>
    <property type="project" value="TreeGrafter"/>
</dbReference>
<evidence type="ECO:0000259" key="5">
    <source>
        <dbReference type="Pfam" id="PF25151"/>
    </source>
</evidence>
<dbReference type="InterPro" id="IPR056843">
    <property type="entry name" value="THADA-like_TPR"/>
</dbReference>
<dbReference type="InterPro" id="IPR011989">
    <property type="entry name" value="ARM-like"/>
</dbReference>
<evidence type="ECO:0000313" key="7">
    <source>
        <dbReference type="Proteomes" id="UP000799777"/>
    </source>
</evidence>
<comment type="similarity">
    <text evidence="1">Belongs to the THADA family.</text>
</comment>
<evidence type="ECO:0000256" key="2">
    <source>
        <dbReference type="ARBA" id="ARBA00022694"/>
    </source>
</evidence>
<keyword evidence="2" id="KW-0819">tRNA processing</keyword>
<dbReference type="Gene3D" id="1.25.10.10">
    <property type="entry name" value="Leucine-rich Repeat Variant"/>
    <property type="match status" value="1"/>
</dbReference>
<evidence type="ECO:0000259" key="4">
    <source>
        <dbReference type="Pfam" id="PF25150"/>
    </source>
</evidence>
<feature type="domain" description="tRNA (32-2'-O)-methyltransferase regulator THADA-like TPR repeats region" evidence="4">
    <location>
        <begin position="305"/>
        <end position="562"/>
    </location>
</feature>
<organism evidence="6 7">
    <name type="scientific">Setomelanomma holmii</name>
    <dbReference type="NCBI Taxonomy" id="210430"/>
    <lineage>
        <taxon>Eukaryota</taxon>
        <taxon>Fungi</taxon>
        <taxon>Dikarya</taxon>
        <taxon>Ascomycota</taxon>
        <taxon>Pezizomycotina</taxon>
        <taxon>Dothideomycetes</taxon>
        <taxon>Pleosporomycetidae</taxon>
        <taxon>Pleosporales</taxon>
        <taxon>Pleosporineae</taxon>
        <taxon>Phaeosphaeriaceae</taxon>
        <taxon>Setomelanomma</taxon>
    </lineage>
</organism>
<protein>
    <submittedName>
        <fullName evidence="6">HEAT repeat protein-like protein</fullName>
    </submittedName>
</protein>
<gene>
    <name evidence="6" type="ORF">EK21DRAFT_76561</name>
</gene>
<accession>A0A9P4GZ72</accession>
<dbReference type="EMBL" id="ML978267">
    <property type="protein sequence ID" value="KAF2025373.1"/>
    <property type="molecule type" value="Genomic_DNA"/>
</dbReference>
<feature type="domain" description="DUF2428" evidence="3">
    <location>
        <begin position="702"/>
        <end position="936"/>
    </location>
</feature>
<reference evidence="6" key="1">
    <citation type="journal article" date="2020" name="Stud. Mycol.">
        <title>101 Dothideomycetes genomes: a test case for predicting lifestyles and emergence of pathogens.</title>
        <authorList>
            <person name="Haridas S."/>
            <person name="Albert R."/>
            <person name="Binder M."/>
            <person name="Bloem J."/>
            <person name="Labutti K."/>
            <person name="Salamov A."/>
            <person name="Andreopoulos B."/>
            <person name="Baker S."/>
            <person name="Barry K."/>
            <person name="Bills G."/>
            <person name="Bluhm B."/>
            <person name="Cannon C."/>
            <person name="Castanera R."/>
            <person name="Culley D."/>
            <person name="Daum C."/>
            <person name="Ezra D."/>
            <person name="Gonzalez J."/>
            <person name="Henrissat B."/>
            <person name="Kuo A."/>
            <person name="Liang C."/>
            <person name="Lipzen A."/>
            <person name="Lutzoni F."/>
            <person name="Magnuson J."/>
            <person name="Mondo S."/>
            <person name="Nolan M."/>
            <person name="Ohm R."/>
            <person name="Pangilinan J."/>
            <person name="Park H.-J."/>
            <person name="Ramirez L."/>
            <person name="Alfaro M."/>
            <person name="Sun H."/>
            <person name="Tritt A."/>
            <person name="Yoshinaga Y."/>
            <person name="Zwiers L.-H."/>
            <person name="Turgeon B."/>
            <person name="Goodwin S."/>
            <person name="Spatafora J."/>
            <person name="Crous P."/>
            <person name="Grigoriev I."/>
        </authorList>
    </citation>
    <scope>NUCLEOTIDE SEQUENCE</scope>
    <source>
        <strain evidence="6">CBS 110217</strain>
    </source>
</reference>
<dbReference type="InterPro" id="IPR056842">
    <property type="entry name" value="THADA-like_TPR_C"/>
</dbReference>
<dbReference type="Pfam" id="PF26523">
    <property type="entry name" value="Trm732_C"/>
    <property type="match status" value="1"/>
</dbReference>
<evidence type="ECO:0000313" key="6">
    <source>
        <dbReference type="EMBL" id="KAF2025373.1"/>
    </source>
</evidence>
<dbReference type="InterPro" id="IPR051954">
    <property type="entry name" value="tRNA_methyltransferase_THADA"/>
</dbReference>
<keyword evidence="7" id="KW-1185">Reference proteome</keyword>